<feature type="compositionally biased region" description="Acidic residues" evidence="3">
    <location>
        <begin position="9"/>
        <end position="19"/>
    </location>
</feature>
<keyword evidence="6" id="KW-1185">Reference proteome</keyword>
<name>A0ABP0PWJ3_9DINO</name>
<dbReference type="EMBL" id="CAXAMM010038574">
    <property type="protein sequence ID" value="CAK9079179.1"/>
    <property type="molecule type" value="Genomic_DNA"/>
</dbReference>
<dbReference type="SUPFAM" id="SSF48371">
    <property type="entry name" value="ARM repeat"/>
    <property type="match status" value="1"/>
</dbReference>
<dbReference type="InterPro" id="IPR011989">
    <property type="entry name" value="ARM-like"/>
</dbReference>
<dbReference type="PROSITE" id="PS50303">
    <property type="entry name" value="PUM_HD"/>
    <property type="match status" value="1"/>
</dbReference>
<keyword evidence="1" id="KW-0677">Repeat</keyword>
<dbReference type="PANTHER" id="PTHR12537:SF12">
    <property type="entry name" value="MATERNAL PROTEIN PUMILIO"/>
    <property type="match status" value="1"/>
</dbReference>
<comment type="caution">
    <text evidence="5">The sequence shown here is derived from an EMBL/GenBank/DDBJ whole genome shotgun (WGS) entry which is preliminary data.</text>
</comment>
<dbReference type="Gene3D" id="1.25.10.10">
    <property type="entry name" value="Leucine-rich Repeat Variant"/>
    <property type="match status" value="1"/>
</dbReference>
<feature type="region of interest" description="Disordered" evidence="3">
    <location>
        <begin position="1"/>
        <end position="31"/>
    </location>
</feature>
<accession>A0ABP0PWJ3</accession>
<evidence type="ECO:0000256" key="1">
    <source>
        <dbReference type="ARBA" id="ARBA00022737"/>
    </source>
</evidence>
<dbReference type="PROSITE" id="PS50302">
    <property type="entry name" value="PUM"/>
    <property type="match status" value="2"/>
</dbReference>
<feature type="domain" description="PUM-HD" evidence="4">
    <location>
        <begin position="24"/>
        <end position="378"/>
    </location>
</feature>
<reference evidence="5 6" key="1">
    <citation type="submission" date="2024-02" db="EMBL/GenBank/DDBJ databases">
        <authorList>
            <person name="Chen Y."/>
            <person name="Shah S."/>
            <person name="Dougan E. K."/>
            <person name="Thang M."/>
            <person name="Chan C."/>
        </authorList>
    </citation>
    <scope>NUCLEOTIDE SEQUENCE [LARGE SCALE GENOMIC DNA]</scope>
</reference>
<proteinExistence type="predicted"/>
<dbReference type="SMART" id="SM00025">
    <property type="entry name" value="Pumilio"/>
    <property type="match status" value="7"/>
</dbReference>
<evidence type="ECO:0000313" key="5">
    <source>
        <dbReference type="EMBL" id="CAK9079179.1"/>
    </source>
</evidence>
<evidence type="ECO:0000313" key="6">
    <source>
        <dbReference type="Proteomes" id="UP001642464"/>
    </source>
</evidence>
<gene>
    <name evidence="5" type="ORF">SCF082_LOCUS37800</name>
</gene>
<dbReference type="Proteomes" id="UP001642464">
    <property type="component" value="Unassembled WGS sequence"/>
</dbReference>
<feature type="repeat" description="Pumilio" evidence="2">
    <location>
        <begin position="120"/>
        <end position="155"/>
    </location>
</feature>
<evidence type="ECO:0000256" key="3">
    <source>
        <dbReference type="SAM" id="MobiDB-lite"/>
    </source>
</evidence>
<dbReference type="PANTHER" id="PTHR12537">
    <property type="entry name" value="RNA BINDING PROTEIN PUMILIO-RELATED"/>
    <property type="match status" value="1"/>
</dbReference>
<dbReference type="InterPro" id="IPR033133">
    <property type="entry name" value="PUM-HD"/>
</dbReference>
<organism evidence="5 6">
    <name type="scientific">Durusdinium trenchii</name>
    <dbReference type="NCBI Taxonomy" id="1381693"/>
    <lineage>
        <taxon>Eukaryota</taxon>
        <taxon>Sar</taxon>
        <taxon>Alveolata</taxon>
        <taxon>Dinophyceae</taxon>
        <taxon>Suessiales</taxon>
        <taxon>Symbiodiniaceae</taxon>
        <taxon>Durusdinium</taxon>
    </lineage>
</organism>
<evidence type="ECO:0000256" key="2">
    <source>
        <dbReference type="PROSITE-ProRule" id="PRU00317"/>
    </source>
</evidence>
<feature type="repeat" description="Pumilio" evidence="2">
    <location>
        <begin position="317"/>
        <end position="352"/>
    </location>
</feature>
<dbReference type="Pfam" id="PF00806">
    <property type="entry name" value="PUF"/>
    <property type="match status" value="6"/>
</dbReference>
<dbReference type="InterPro" id="IPR016024">
    <property type="entry name" value="ARM-type_fold"/>
</dbReference>
<dbReference type="InterPro" id="IPR001313">
    <property type="entry name" value="Pumilio_RNA-bd_rpt"/>
</dbReference>
<evidence type="ECO:0000259" key="4">
    <source>
        <dbReference type="PROSITE" id="PS50303"/>
    </source>
</evidence>
<protein>
    <submittedName>
        <fullName evidence="5">Pumilio homolog 2 (APUM-2) (AtPUM2)</fullName>
    </submittedName>
</protein>
<sequence>MSTASSEVEQLEDHEELESNPDGSPAMACGGDMSMIARSWDTAMRELLHSVPRLARDVKGAPLLSQHINSMDSQGLALLVAALRPQLPELACDAAGAGVVQQIFRSCSETPALRFQLIQSLQGCIQKLTKDKHGCLVIQEALESATWEMQMPIMTELKGKVFYCSRHMHGNFVMQKVIQTLPPNALGFMITELKENAVAAALHIYACRVLQRLIECCGVATSDLVDILLQPGEQLQRLVKDPYSSNVIRSLVVCGNVSQVQIVMRLFSTDVMKFSRNRHASLVLEKCLEVSAFGVKAASLTQERRELMNAFFSTSRSASPPLLQIMLDRFGNYIVQRVIDTCSGTEKEEVKRLLVLALPKLQSSAAGKHILSAASKKFGLKAPSWAGDVGEQTVLPRRGALTSWLLGDTRNHPGEYISCGYRVWRQEGGNAQLSAVAQQAVERWAFWEDSTSNCRVRGTTACEGSPHLTMQWQMLEGGIWRDTARFCVLANPLREPQPAAENDGMQEDTIISPVEEVLREEADERTEAVTALFSPDTLSGVSHVPGTLRDRVMTEVLTLLAQAQFTMSPQQGEVDLDHLVEECCHQLLTSHPSRSDIDDQEVSREVLRTVLRGWSKPSREPPQQLSASPLTVRQHLPNFLENEVRSHAHSRAELIVDDGTTGCESQVLGCQVLPCRTVGYGTDSNYCPIT</sequence>